<organism evidence="1 2">
    <name type="scientific">Viridothelium virens</name>
    <name type="common">Speckled blister lichen</name>
    <name type="synonym">Trypethelium virens</name>
    <dbReference type="NCBI Taxonomy" id="1048519"/>
    <lineage>
        <taxon>Eukaryota</taxon>
        <taxon>Fungi</taxon>
        <taxon>Dikarya</taxon>
        <taxon>Ascomycota</taxon>
        <taxon>Pezizomycotina</taxon>
        <taxon>Dothideomycetes</taxon>
        <taxon>Dothideomycetes incertae sedis</taxon>
        <taxon>Trypetheliales</taxon>
        <taxon>Trypetheliaceae</taxon>
        <taxon>Viridothelium</taxon>
    </lineage>
</organism>
<evidence type="ECO:0008006" key="3">
    <source>
        <dbReference type="Google" id="ProtNLM"/>
    </source>
</evidence>
<gene>
    <name evidence="1" type="ORF">EV356DRAFT_510841</name>
</gene>
<accession>A0A6A6GUJ7</accession>
<proteinExistence type="predicted"/>
<keyword evidence="2" id="KW-1185">Reference proteome</keyword>
<dbReference type="Proteomes" id="UP000800092">
    <property type="component" value="Unassembled WGS sequence"/>
</dbReference>
<sequence>MDEWVRYMNVVASLLKPGAACEFGDYVHRYYNARDEPIDEDWQSLQVFKAVAKRKGFDMDCGNTIADYAHDLKFTDIKQHHFKIPATRWMVDTNPETFRMGYNNELTESLLHQNVMKRMLQGTEYGDEEIKIFQDEFIGKLEATRHERYFPFVVTTARKPQ</sequence>
<dbReference type="AlphaFoldDB" id="A0A6A6GUJ7"/>
<evidence type="ECO:0000313" key="2">
    <source>
        <dbReference type="Proteomes" id="UP000800092"/>
    </source>
</evidence>
<protein>
    <recommendedName>
        <fullName evidence="3">S-adenosyl-L-methionine-dependent methyltransferase</fullName>
    </recommendedName>
</protein>
<evidence type="ECO:0000313" key="1">
    <source>
        <dbReference type="EMBL" id="KAF2229476.1"/>
    </source>
</evidence>
<name>A0A6A6GUJ7_VIRVR</name>
<dbReference type="EMBL" id="ML991862">
    <property type="protein sequence ID" value="KAF2229476.1"/>
    <property type="molecule type" value="Genomic_DNA"/>
</dbReference>
<reference evidence="1" key="1">
    <citation type="journal article" date="2020" name="Stud. Mycol.">
        <title>101 Dothideomycetes genomes: a test case for predicting lifestyles and emergence of pathogens.</title>
        <authorList>
            <person name="Haridas S."/>
            <person name="Albert R."/>
            <person name="Binder M."/>
            <person name="Bloem J."/>
            <person name="Labutti K."/>
            <person name="Salamov A."/>
            <person name="Andreopoulos B."/>
            <person name="Baker S."/>
            <person name="Barry K."/>
            <person name="Bills G."/>
            <person name="Bluhm B."/>
            <person name="Cannon C."/>
            <person name="Castanera R."/>
            <person name="Culley D."/>
            <person name="Daum C."/>
            <person name="Ezra D."/>
            <person name="Gonzalez J."/>
            <person name="Henrissat B."/>
            <person name="Kuo A."/>
            <person name="Liang C."/>
            <person name="Lipzen A."/>
            <person name="Lutzoni F."/>
            <person name="Magnuson J."/>
            <person name="Mondo S."/>
            <person name="Nolan M."/>
            <person name="Ohm R."/>
            <person name="Pangilinan J."/>
            <person name="Park H.-J."/>
            <person name="Ramirez L."/>
            <person name="Alfaro M."/>
            <person name="Sun H."/>
            <person name="Tritt A."/>
            <person name="Yoshinaga Y."/>
            <person name="Zwiers L.-H."/>
            <person name="Turgeon B."/>
            <person name="Goodwin S."/>
            <person name="Spatafora J."/>
            <person name="Crous P."/>
            <person name="Grigoriev I."/>
        </authorList>
    </citation>
    <scope>NUCLEOTIDE SEQUENCE</scope>
    <source>
        <strain evidence="1">Tuck. ex Michener</strain>
    </source>
</reference>